<dbReference type="EMBL" id="WVHT01000024">
    <property type="protein sequence ID" value="MXV53329.1"/>
    <property type="molecule type" value="Genomic_DNA"/>
</dbReference>
<feature type="region of interest" description="Disordered" evidence="1">
    <location>
        <begin position="250"/>
        <end position="278"/>
    </location>
</feature>
<evidence type="ECO:0000313" key="2">
    <source>
        <dbReference type="EMBL" id="MXV53329.1"/>
    </source>
</evidence>
<dbReference type="Proteomes" id="UP000466586">
    <property type="component" value="Unassembled WGS sequence"/>
</dbReference>
<reference evidence="2 3" key="1">
    <citation type="submission" date="2019-11" db="EMBL/GenBank/DDBJ databases">
        <title>Pedobacter sp. HMF7647 Genome sequencing and assembly.</title>
        <authorList>
            <person name="Kang H."/>
            <person name="Kim H."/>
            <person name="Joh K."/>
        </authorList>
    </citation>
    <scope>NUCLEOTIDE SEQUENCE [LARGE SCALE GENOMIC DNA]</scope>
    <source>
        <strain evidence="2 3">HMF7647</strain>
    </source>
</reference>
<keyword evidence="3" id="KW-1185">Reference proteome</keyword>
<sequence>MKTIVEILKDIQRKNFETTFRNERLTNGAGEIYFKEGTVSILPLEMALVRLQDLHFKCTNSNGFIEISSQYSRKDFQSLYRVAATSLLCRILLTPIEYRKLIVDKILATAFSLGKSDGLESIFMTSVTSISDNDQANFSQQYFKKWKELGIPEVVGGNHGYSMILDSRFRLIPVNMENLIRVYNSERLNDIERFLTDRERLTVSESQCRGLLMLSGAVVFGYFGYRTGNTFGGISAGVAVGAAVAAVFCENDDEPSPNPAPSPSPDHDDDEPIPEETGCIANPNWGDFSFSDPYSNLSGLSEESIAVAFGQGLNAFIVRNNRNELSVTGFPTLERSTNGDVEIRDSGFLRGGDIEQQLRNQTRRGNLNHFKKESIRVKGKNNSFNPSFENINSNRDDSFITPERLRGYRVEFETKEYIITNENGEVEIVREELVTLHFQPGSKYAILFGNTSIDGDRAKQILESGILHFYFDHIQDNIDPGRDLS</sequence>
<protein>
    <submittedName>
        <fullName evidence="2">Uncharacterized protein</fullName>
    </submittedName>
</protein>
<evidence type="ECO:0000313" key="3">
    <source>
        <dbReference type="Proteomes" id="UP000466586"/>
    </source>
</evidence>
<name>A0A7K1YGZ5_9SPHI</name>
<evidence type="ECO:0000256" key="1">
    <source>
        <dbReference type="SAM" id="MobiDB-lite"/>
    </source>
</evidence>
<gene>
    <name evidence="2" type="ORF">GS399_20405</name>
</gene>
<organism evidence="2 3">
    <name type="scientific">Hufsiella arboris</name>
    <dbReference type="NCBI Taxonomy" id="2695275"/>
    <lineage>
        <taxon>Bacteria</taxon>
        <taxon>Pseudomonadati</taxon>
        <taxon>Bacteroidota</taxon>
        <taxon>Sphingobacteriia</taxon>
        <taxon>Sphingobacteriales</taxon>
        <taxon>Sphingobacteriaceae</taxon>
        <taxon>Hufsiella</taxon>
    </lineage>
</organism>
<dbReference type="RefSeq" id="WP_160846508.1">
    <property type="nucleotide sequence ID" value="NZ_WVHT01000024.1"/>
</dbReference>
<accession>A0A7K1YGZ5</accession>
<dbReference type="AlphaFoldDB" id="A0A7K1YGZ5"/>
<comment type="caution">
    <text evidence="2">The sequence shown here is derived from an EMBL/GenBank/DDBJ whole genome shotgun (WGS) entry which is preliminary data.</text>
</comment>
<proteinExistence type="predicted"/>